<name>A0A4U5PF12_STECR</name>
<gene>
    <name evidence="5" type="ORF">L596_008925</name>
</gene>
<feature type="compositionally biased region" description="Basic and acidic residues" evidence="4">
    <location>
        <begin position="217"/>
        <end position="227"/>
    </location>
</feature>
<feature type="region of interest" description="Disordered" evidence="4">
    <location>
        <begin position="291"/>
        <end position="322"/>
    </location>
</feature>
<organism evidence="5 6">
    <name type="scientific">Steinernema carpocapsae</name>
    <name type="common">Entomopathogenic nematode</name>
    <dbReference type="NCBI Taxonomy" id="34508"/>
    <lineage>
        <taxon>Eukaryota</taxon>
        <taxon>Metazoa</taxon>
        <taxon>Ecdysozoa</taxon>
        <taxon>Nematoda</taxon>
        <taxon>Chromadorea</taxon>
        <taxon>Rhabditida</taxon>
        <taxon>Tylenchina</taxon>
        <taxon>Panagrolaimomorpha</taxon>
        <taxon>Strongyloidoidea</taxon>
        <taxon>Steinernematidae</taxon>
        <taxon>Steinernema</taxon>
    </lineage>
</organism>
<dbReference type="GO" id="GO:0003677">
    <property type="term" value="F:DNA binding"/>
    <property type="evidence" value="ECO:0007669"/>
    <property type="project" value="UniProtKB-KW"/>
</dbReference>
<evidence type="ECO:0000313" key="5">
    <source>
        <dbReference type="EMBL" id="TKR94664.1"/>
    </source>
</evidence>
<dbReference type="SUPFAM" id="SSF55945">
    <property type="entry name" value="TATA-box binding protein-like"/>
    <property type="match status" value="2"/>
</dbReference>
<proteinExistence type="inferred from homology"/>
<evidence type="ECO:0000313" key="6">
    <source>
        <dbReference type="Proteomes" id="UP000298663"/>
    </source>
</evidence>
<dbReference type="PANTHER" id="PTHR10126">
    <property type="entry name" value="TATA-BOX BINDING PROTEIN"/>
    <property type="match status" value="1"/>
</dbReference>
<dbReference type="Gene3D" id="3.30.310.10">
    <property type="entry name" value="TATA-Binding Protein"/>
    <property type="match status" value="2"/>
</dbReference>
<reference evidence="5 6" key="2">
    <citation type="journal article" date="2019" name="G3 (Bethesda)">
        <title>Hybrid Assembly of the Genome of the Entomopathogenic Nematode Steinernema carpocapsae Identifies the X-Chromosome.</title>
        <authorList>
            <person name="Serra L."/>
            <person name="Macchietto M."/>
            <person name="Macias-Munoz A."/>
            <person name="McGill C.J."/>
            <person name="Rodriguez I.M."/>
            <person name="Rodriguez B."/>
            <person name="Murad R."/>
            <person name="Mortazavi A."/>
        </authorList>
    </citation>
    <scope>NUCLEOTIDE SEQUENCE [LARGE SCALE GENOMIC DNA]</scope>
    <source>
        <strain evidence="5 6">ALL</strain>
    </source>
</reference>
<reference evidence="5 6" key="1">
    <citation type="journal article" date="2015" name="Genome Biol.">
        <title>Comparative genomics of Steinernema reveals deeply conserved gene regulatory networks.</title>
        <authorList>
            <person name="Dillman A.R."/>
            <person name="Macchietto M."/>
            <person name="Porter C.F."/>
            <person name="Rogers A."/>
            <person name="Williams B."/>
            <person name="Antoshechkin I."/>
            <person name="Lee M.M."/>
            <person name="Goodwin Z."/>
            <person name="Lu X."/>
            <person name="Lewis E.E."/>
            <person name="Goodrich-Blair H."/>
            <person name="Stock S.P."/>
            <person name="Adams B.J."/>
            <person name="Sternberg P.W."/>
            <person name="Mortazavi A."/>
        </authorList>
    </citation>
    <scope>NUCLEOTIDE SEQUENCE [LARGE SCALE GENOMIC DNA]</scope>
    <source>
        <strain evidence="5 6">ALL</strain>
    </source>
</reference>
<dbReference type="Proteomes" id="UP000298663">
    <property type="component" value="Unassembled WGS sequence"/>
</dbReference>
<protein>
    <submittedName>
        <fullName evidence="5">Uncharacterized protein</fullName>
    </submittedName>
</protein>
<keyword evidence="3" id="KW-0804">Transcription</keyword>
<dbReference type="AlphaFoldDB" id="A0A4U5PF12"/>
<keyword evidence="2" id="KW-0238">DNA-binding</keyword>
<evidence type="ECO:0000256" key="4">
    <source>
        <dbReference type="SAM" id="MobiDB-lite"/>
    </source>
</evidence>
<accession>A0A4U5PF12</accession>
<keyword evidence="6" id="KW-1185">Reference proteome</keyword>
<comment type="similarity">
    <text evidence="1">Belongs to the TBP family.</text>
</comment>
<dbReference type="GO" id="GO:0006352">
    <property type="term" value="P:DNA-templated transcription initiation"/>
    <property type="evidence" value="ECO:0007669"/>
    <property type="project" value="InterPro"/>
</dbReference>
<evidence type="ECO:0000256" key="2">
    <source>
        <dbReference type="ARBA" id="ARBA00023125"/>
    </source>
</evidence>
<dbReference type="STRING" id="34508.A0A4U5PF12"/>
<dbReference type="Pfam" id="PF00352">
    <property type="entry name" value="TBP"/>
    <property type="match status" value="2"/>
</dbReference>
<dbReference type="InterPro" id="IPR000814">
    <property type="entry name" value="TBP"/>
</dbReference>
<evidence type="ECO:0000256" key="1">
    <source>
        <dbReference type="ARBA" id="ARBA00005560"/>
    </source>
</evidence>
<sequence>MLLVKPMLTLKTDAYSRYIRPSQHILSISIIPNNDFNAFSQQLTHGCFTPSPEPTRPLLRRTHRRRSAQLRNAHRLGLLPPRPHHLGHLRFPARPRPKLPADGEKGVGEDDRVLRHSLSQATYFQRFQVDEAGNGKIVASKQLGAGKGALWTLFPAKGESEEDAEIRIQKLFKGQRCEVFGKNLVNERILKELINGDHGWKDAYLQPLKKAEVLKQKKEIEKKEKPAKATKSSKKTQSAASVINLLHAGPVSSKAPSLKLNLTTQKPKNKTNPASKSFGIQLLHPVQFQSSPTLRLPGSSDRTQLHATLPTPPQSFSQPSFSQAPTTLHISTFSATQKTLRESPKFKKRSPTDGVPKGQLVITNVVCQTNFGVILDLKKLNSHFPNTEYTPEKLNACSMKMGDSNVTVLIFESGKATLTGLKSVEQGRKIAREVALKLFKAGLKKDLRAPTGFSVSNVVGSVDFGHQIDLVALSSHLKTDFNPELFSSATTYRLPMPTAEDTKRKLAFNFFRNGKANILGGKSEEQMLEGVEIMKQKLQEFLLQYRSTSSQPKEPETVQELPIPQSPQFWDVEPQFPSETPYDFDQSLDFDAFDAFYPTMPF</sequence>
<dbReference type="InterPro" id="IPR012295">
    <property type="entry name" value="TBP_dom_sf"/>
</dbReference>
<feature type="region of interest" description="Disordered" evidence="4">
    <location>
        <begin position="217"/>
        <end position="238"/>
    </location>
</feature>
<dbReference type="PRINTS" id="PR00686">
    <property type="entry name" value="TIFACTORIID"/>
</dbReference>
<comment type="caution">
    <text evidence="5">The sequence shown here is derived from an EMBL/GenBank/DDBJ whole genome shotgun (WGS) entry which is preliminary data.</text>
</comment>
<evidence type="ECO:0000256" key="3">
    <source>
        <dbReference type="ARBA" id="ARBA00023163"/>
    </source>
</evidence>
<dbReference type="EMBL" id="AZBU02000002">
    <property type="protein sequence ID" value="TKR94664.1"/>
    <property type="molecule type" value="Genomic_DNA"/>
</dbReference>